<keyword evidence="5" id="KW-0378">Hydrolase</keyword>
<keyword evidence="4" id="KW-0479">Metal-binding</keyword>
<evidence type="ECO:0000256" key="5">
    <source>
        <dbReference type="ARBA" id="ARBA00022801"/>
    </source>
</evidence>
<comment type="cofactor">
    <cofactor evidence="1">
        <name>Zn(2+)</name>
        <dbReference type="ChEBI" id="CHEBI:29105"/>
    </cofactor>
</comment>
<feature type="active site" description="Proton donor/acceptor" evidence="8">
    <location>
        <position position="341"/>
    </location>
</feature>
<reference evidence="10 11" key="1">
    <citation type="submission" date="2019-08" db="EMBL/GenBank/DDBJ databases">
        <authorList>
            <person name="Liang Q."/>
        </authorList>
    </citation>
    <scope>NUCLEOTIDE SEQUENCE [LARGE SCALE GENOMIC DNA]</scope>
    <source>
        <strain evidence="10 11">V1718</strain>
    </source>
</reference>
<feature type="domain" description="Peptidase M14" evidence="9">
    <location>
        <begin position="8"/>
        <end position="361"/>
    </location>
</feature>
<evidence type="ECO:0000256" key="2">
    <source>
        <dbReference type="ARBA" id="ARBA00005988"/>
    </source>
</evidence>
<dbReference type="SUPFAM" id="SSF53187">
    <property type="entry name" value="Zn-dependent exopeptidases"/>
    <property type="match status" value="1"/>
</dbReference>
<keyword evidence="3" id="KW-0645">Protease</keyword>
<dbReference type="InterPro" id="IPR057246">
    <property type="entry name" value="CARBOXYPEPT_ZN_1"/>
</dbReference>
<evidence type="ECO:0000313" key="11">
    <source>
        <dbReference type="Proteomes" id="UP000321595"/>
    </source>
</evidence>
<dbReference type="AlphaFoldDB" id="A0A5B8XW15"/>
<dbReference type="EMBL" id="CP042467">
    <property type="protein sequence ID" value="QED29128.1"/>
    <property type="molecule type" value="Genomic_DNA"/>
</dbReference>
<evidence type="ECO:0000313" key="10">
    <source>
        <dbReference type="EMBL" id="QED29128.1"/>
    </source>
</evidence>
<dbReference type="PANTHER" id="PTHR11705">
    <property type="entry name" value="PROTEASE FAMILY M14 CARBOXYPEPTIDASE A,B"/>
    <property type="match status" value="1"/>
</dbReference>
<dbReference type="GO" id="GO:0005615">
    <property type="term" value="C:extracellular space"/>
    <property type="evidence" value="ECO:0007669"/>
    <property type="project" value="TreeGrafter"/>
</dbReference>
<evidence type="ECO:0000256" key="7">
    <source>
        <dbReference type="ARBA" id="ARBA00023049"/>
    </source>
</evidence>
<keyword evidence="11" id="KW-1185">Reference proteome</keyword>
<evidence type="ECO:0000256" key="6">
    <source>
        <dbReference type="ARBA" id="ARBA00022833"/>
    </source>
</evidence>
<proteinExistence type="inferred from homology"/>
<comment type="similarity">
    <text evidence="2 8">Belongs to the peptidase M14 family.</text>
</comment>
<dbReference type="CDD" id="cd06905">
    <property type="entry name" value="M14-like"/>
    <property type="match status" value="1"/>
</dbReference>
<dbReference type="InterPro" id="IPR000834">
    <property type="entry name" value="Peptidase_M14"/>
</dbReference>
<dbReference type="PANTHER" id="PTHR11705:SF143">
    <property type="entry name" value="SLL0236 PROTEIN"/>
    <property type="match status" value="1"/>
</dbReference>
<dbReference type="OrthoDB" id="5294005at2"/>
<evidence type="ECO:0000256" key="1">
    <source>
        <dbReference type="ARBA" id="ARBA00001947"/>
    </source>
</evidence>
<dbReference type="Pfam" id="PF00246">
    <property type="entry name" value="Peptidase_M14"/>
    <property type="match status" value="2"/>
</dbReference>
<gene>
    <name evidence="10" type="ORF">FRD01_18155</name>
</gene>
<dbReference type="GO" id="GO:0004181">
    <property type="term" value="F:metallocarboxypeptidase activity"/>
    <property type="evidence" value="ECO:0007669"/>
    <property type="project" value="InterPro"/>
</dbReference>
<dbReference type="GO" id="GO:0008270">
    <property type="term" value="F:zinc ion binding"/>
    <property type="evidence" value="ECO:0007669"/>
    <property type="project" value="InterPro"/>
</dbReference>
<keyword evidence="7" id="KW-0482">Metalloprotease</keyword>
<evidence type="ECO:0000256" key="3">
    <source>
        <dbReference type="ARBA" id="ARBA00022670"/>
    </source>
</evidence>
<dbReference type="PROSITE" id="PS52035">
    <property type="entry name" value="PEPTIDASE_M14"/>
    <property type="match status" value="1"/>
</dbReference>
<protein>
    <submittedName>
        <fullName evidence="10">Carboxypeptidase</fullName>
    </submittedName>
</protein>
<evidence type="ECO:0000256" key="8">
    <source>
        <dbReference type="PROSITE-ProRule" id="PRU01379"/>
    </source>
</evidence>
<dbReference type="Proteomes" id="UP000321595">
    <property type="component" value="Chromosome"/>
</dbReference>
<accession>A0A5B8XW15</accession>
<dbReference type="PROSITE" id="PS00132">
    <property type="entry name" value="CARBOXYPEPT_ZN_1"/>
    <property type="match status" value="1"/>
</dbReference>
<dbReference type="SMART" id="SM00631">
    <property type="entry name" value="Zn_pept"/>
    <property type="match status" value="1"/>
</dbReference>
<organism evidence="10 11">
    <name type="scientific">Microvenator marinus</name>
    <dbReference type="NCBI Taxonomy" id="2600177"/>
    <lineage>
        <taxon>Bacteria</taxon>
        <taxon>Deltaproteobacteria</taxon>
        <taxon>Bradymonadales</taxon>
        <taxon>Microvenatoraceae</taxon>
        <taxon>Microvenator</taxon>
    </lineage>
</organism>
<name>A0A5B8XW15_9DELT</name>
<dbReference type="KEGG" id="bbae:FRD01_18155"/>
<keyword evidence="10" id="KW-0121">Carboxypeptidase</keyword>
<evidence type="ECO:0000259" key="9">
    <source>
        <dbReference type="PROSITE" id="PS52035"/>
    </source>
</evidence>
<sequence length="560" mass="63837">MTGLNPNKYYLYDELTAYLKRVADEFPDRARLFSIGESPEGRQIWVVALTDHTTGAHQNRPAYWIDGNTHASEVMGSAACLVTIDHVLTNWETSQIAELMQDRTIYVAPRINPDGSEYVLEKNHYVRSVRRKWPEPEPVLGLEPQDINGDNEVLQMRIKAPDGAWKTSSKDPRVMLPRMPWDTDGPFYHIYAEGLFDEDALRDPRRPMMAGDSHALDFNRNFPSRWEPEGTQYGAGPYPLSEPETKAVVDFLLSHKNVGAMMTYHTYSGVLLRPFGDKPDTKMPNYDLAAYKLFGKRCEELTGFACVSTFHDFLYDPNKPVVGVFEEWAYENYGAFAYTMELWCPWDKAGLDFKGNWLGFWRDRTEEDELALIQWSDKELGGDGFADWVEFEHPQLGKIELGGWRWLYSFRNCPARMLKDETLPSVLFTLDHASALPRPRLDVRVEEAGDETRVVATLQNLGYFPTNITDLAVKNSLVGSPLLEVELGDGVELKEGKLRQKAQHLSGYSQMTSATLSSQHFSGRTRNDIAEYVWRVKGKGALVVRWKGDRIGVLEKLVEI</sequence>
<dbReference type="GO" id="GO:0006508">
    <property type="term" value="P:proteolysis"/>
    <property type="evidence" value="ECO:0007669"/>
    <property type="project" value="UniProtKB-KW"/>
</dbReference>
<dbReference type="PRINTS" id="PR00765">
    <property type="entry name" value="CRBOXYPTASEA"/>
</dbReference>
<evidence type="ECO:0000256" key="4">
    <source>
        <dbReference type="ARBA" id="ARBA00022723"/>
    </source>
</evidence>
<dbReference type="RefSeq" id="WP_146962198.1">
    <property type="nucleotide sequence ID" value="NZ_CP042467.1"/>
</dbReference>
<keyword evidence="6" id="KW-0862">Zinc</keyword>
<dbReference type="Gene3D" id="3.40.630.10">
    <property type="entry name" value="Zn peptidases"/>
    <property type="match status" value="1"/>
</dbReference>